<gene>
    <name evidence="7" type="ORF">FOA43_000733</name>
</gene>
<feature type="compositionally biased region" description="Polar residues" evidence="3">
    <location>
        <begin position="398"/>
        <end position="412"/>
    </location>
</feature>
<dbReference type="InterPro" id="IPR032691">
    <property type="entry name" value="Mon2/Sec7/BIG1-like_HUS"/>
</dbReference>
<feature type="domain" description="Mon2/Sec7/BIG1-like HUS" evidence="4">
    <location>
        <begin position="209"/>
        <end position="362"/>
    </location>
</feature>
<sequence>MSLVKQLTSDLTILSTDSKRKYAAIRAASDKSLSILKSFPIHSSIDQEGVVTSIQTHPEFIDPFILSCQSKNSKLITVSLSALSRLVLSHALPYVKLDEVISALQDATHSSTDIQLKILQILPSLFEIYAMEINDKSLSNLLYVCTLLQNSTKTPSIINTAQATFSQLMNTVFEKVSRESVQIREDDIDSSPRYTVAIDDDKTVKVYLCAYDARRVFNDLCTLIEHHKPSFLKTNYMTEDDGFEMLESIIQNNQQVLLSHVELAYLLRVRVAPILLRFISSCNDFTLMVRVSRVAYLMISKVLDITKIESEVTLSLLTHLISKESQTPVWKKIFCLEIYSSLTKDFRLAEKMFNEYDNNKEEERRTVLSDFLVACLEIMNDSRSKLNTGDIVQPPPSQRNGHNQNDNSSGAQYTSLSITQGSALSTPSTVSQLTNQDPTIFSLQKSTAKQKYMDSIDKPDPPEVSSTYDISLICQSITHICDGIYRRSIEIAKSHNALHSYSSDSGIPFLSDELLKGESSKDIHAAYASIYSFTENNWMTLQSTIEIILHSTLDDETFSQMARSLQKLCRASGILSVENAKDSILKVFAGLTINLTGKLGYQNKVVSFGESIAGTISSAIGQAVSNMSHNSSRPSTDTVNRHSIGSIEKMYSRNINSRQTICFRALINLSISLGEILEDSWNTVMITLQWVSYYIDGPSGFSVKDVPPISPFLDNNDLSLISASLEKFMTGLDGQPPDVFMNICKSLIHLSDSILYVSAESDNQFGRMPVCADGVMMPCIYNKQFYMNRLSDICEVNPLKFLIKRTDCWKLVNSFYTRLSCDRSIDDETRPLLSRNFDTIVKAVAVAGFGDESADTEDELKKVRSVTEMEVLTALNSYLTKISNLPIPSELLVMNQEIQMVLQVLNTLKIIIDRFGNKIRDEWVVVTSMLNFPFEIINRANSDMIQESTTKAMIISLLRSSFETLKVILDEILQSIPSKQIQAIIDTLYNFVCQQYELNISFNASSYFWLISDYLKEKLDSHQPDESRSSTLIESSISSEEKLVEAVTTGFSEIESNHLDYYRCLWLYLLLKLGNTTGDQRAQVRNGSIITFFNVVDSYADENPSWLLIYKIVLEPVILQILPATSVHVSSRTVQKEWIKTLTDVANGLTKLFTQYLCQFSDKEDELSHQIMFWNGYTDYMSKLAGLDPSWISLNTRIFENFNSVLDVFESGNLRSSVPVDVVEGLYNFWVNVKIVYSLTDDTFYEDSLCSFASAFPALFRLVQSVQTIPKFERMLMQLNTCIRFPVLIASRKDDERCNKIQCVVLDDLEPMSFSDYRYNSLLIQQLASIVTLPFSTKDLIESKLGAKGVRIPSFKAASYRAIGLLKKRLDDITDPLPYLNDRSILKIFDLLLEPCQLKSDERIAIKNGYIWMESVEILCNLSYKVCDYVIFSGARSDIKEDVERKIWPKILEVFKTCFIAAGQHQSSEEDFDCKVYNGLKEKLVTLIRSESNSAHGLDADAFIKTICESSFLYQLNEVDCEILLISGSSKNIPKSITTNRVNRPFGSTLPTRPVSRLKIAKLCLKDLIALSVPGDGNLYSVSFDYFTARCAFSLDKYLSDQQLLNGKPVPRVQQTEIKILLEGLLQVLEASDKYSIESSQFVHSRLSILYPVLVGMIGASSKVIGLQDRLVSVFRELGKYETAK</sequence>
<evidence type="ECO:0000259" key="6">
    <source>
        <dbReference type="Pfam" id="PF16213"/>
    </source>
</evidence>
<dbReference type="Pfam" id="PF12783">
    <property type="entry name" value="Sec7-like_HUS"/>
    <property type="match status" value="1"/>
</dbReference>
<dbReference type="Pfam" id="PF16206">
    <property type="entry name" value="Mon2_C"/>
    <property type="match status" value="1"/>
</dbReference>
<feature type="domain" description="Mon2 C-terminal" evidence="5">
    <location>
        <begin position="972"/>
        <end position="1137"/>
    </location>
</feature>
<proteinExistence type="predicted"/>
<name>A0A875RXY3_EENNA</name>
<dbReference type="KEGG" id="bnn:FOA43_000733"/>
<dbReference type="GeneID" id="62194134"/>
<evidence type="ECO:0000313" key="7">
    <source>
        <dbReference type="EMBL" id="QPG73423.1"/>
    </source>
</evidence>
<dbReference type="EMBL" id="CP064812">
    <property type="protein sequence ID" value="QPG73423.1"/>
    <property type="molecule type" value="Genomic_DNA"/>
</dbReference>
<organism evidence="7 8">
    <name type="scientific">Eeniella nana</name>
    <name type="common">Yeast</name>
    <name type="synonym">Brettanomyces nanus</name>
    <dbReference type="NCBI Taxonomy" id="13502"/>
    <lineage>
        <taxon>Eukaryota</taxon>
        <taxon>Fungi</taxon>
        <taxon>Dikarya</taxon>
        <taxon>Ascomycota</taxon>
        <taxon>Saccharomycotina</taxon>
        <taxon>Pichiomycetes</taxon>
        <taxon>Pichiales</taxon>
        <taxon>Pichiaceae</taxon>
        <taxon>Brettanomyces</taxon>
    </lineage>
</organism>
<evidence type="ECO:0000256" key="3">
    <source>
        <dbReference type="SAM" id="MobiDB-lite"/>
    </source>
</evidence>
<evidence type="ECO:0000256" key="2">
    <source>
        <dbReference type="ARBA" id="ARBA00022927"/>
    </source>
</evidence>
<keyword evidence="8" id="KW-1185">Reference proteome</keyword>
<dbReference type="Proteomes" id="UP000662931">
    <property type="component" value="Chromosome 1"/>
</dbReference>
<evidence type="ECO:0008006" key="9">
    <source>
        <dbReference type="Google" id="ProtNLM"/>
    </source>
</evidence>
<feature type="region of interest" description="Disordered" evidence="3">
    <location>
        <begin position="386"/>
        <end position="412"/>
    </location>
</feature>
<evidence type="ECO:0000313" key="8">
    <source>
        <dbReference type="Proteomes" id="UP000662931"/>
    </source>
</evidence>
<dbReference type="Pfam" id="PF16213">
    <property type="entry name" value="DCB"/>
    <property type="match status" value="1"/>
</dbReference>
<dbReference type="OrthoDB" id="294853at2759"/>
<accession>A0A875RXY3</accession>
<dbReference type="RefSeq" id="XP_038776988.1">
    <property type="nucleotide sequence ID" value="XM_038921060.1"/>
</dbReference>
<feature type="domain" description="Mon2/Sec7/BIG1-like dimerisation and cyclophilin-binding" evidence="6">
    <location>
        <begin position="2"/>
        <end position="179"/>
    </location>
</feature>
<keyword evidence="2" id="KW-0653">Protein transport</keyword>
<dbReference type="GO" id="GO:0015031">
    <property type="term" value="P:protein transport"/>
    <property type="evidence" value="ECO:0007669"/>
    <property type="project" value="UniProtKB-KW"/>
</dbReference>
<evidence type="ECO:0000259" key="5">
    <source>
        <dbReference type="Pfam" id="PF16206"/>
    </source>
</evidence>
<protein>
    <recommendedName>
        <fullName evidence="9">Protein MON2 homolog</fullName>
    </recommendedName>
</protein>
<evidence type="ECO:0000259" key="4">
    <source>
        <dbReference type="Pfam" id="PF12783"/>
    </source>
</evidence>
<keyword evidence="1" id="KW-0813">Transport</keyword>
<evidence type="ECO:0000256" key="1">
    <source>
        <dbReference type="ARBA" id="ARBA00022448"/>
    </source>
</evidence>
<dbReference type="InterPro" id="IPR032817">
    <property type="entry name" value="Mon2_C"/>
</dbReference>
<dbReference type="InterPro" id="IPR032629">
    <property type="entry name" value="DCB_dom"/>
</dbReference>
<reference evidence="7" key="1">
    <citation type="submission" date="2020-10" db="EMBL/GenBank/DDBJ databases">
        <authorList>
            <person name="Roach M.J.R."/>
        </authorList>
    </citation>
    <scope>NUCLEOTIDE SEQUENCE</scope>
    <source>
        <strain evidence="7">CBS 1945</strain>
    </source>
</reference>
<dbReference type="GO" id="GO:0005794">
    <property type="term" value="C:Golgi apparatus"/>
    <property type="evidence" value="ECO:0007669"/>
    <property type="project" value="UniProtKB-ARBA"/>
</dbReference>